<evidence type="ECO:0000313" key="6">
    <source>
        <dbReference type="EMBL" id="CAH9148860.1"/>
    </source>
</evidence>
<dbReference type="Gene3D" id="2.40.70.10">
    <property type="entry name" value="Acid Proteases"/>
    <property type="match status" value="2"/>
</dbReference>
<keyword evidence="4" id="KW-0732">Signal</keyword>
<dbReference type="Pfam" id="PF14543">
    <property type="entry name" value="TAXi_N"/>
    <property type="match status" value="1"/>
</dbReference>
<dbReference type="GO" id="GO:0006508">
    <property type="term" value="P:proteolysis"/>
    <property type="evidence" value="ECO:0007669"/>
    <property type="project" value="UniProtKB-KW"/>
</dbReference>
<feature type="domain" description="Peptidase A1" evidence="5">
    <location>
        <begin position="147"/>
        <end position="521"/>
    </location>
</feature>
<keyword evidence="7" id="KW-1185">Reference proteome</keyword>
<dbReference type="InterPro" id="IPR021109">
    <property type="entry name" value="Peptidase_aspartic_dom_sf"/>
</dbReference>
<organism evidence="6 7">
    <name type="scientific">Cuscuta epithymum</name>
    <dbReference type="NCBI Taxonomy" id="186058"/>
    <lineage>
        <taxon>Eukaryota</taxon>
        <taxon>Viridiplantae</taxon>
        <taxon>Streptophyta</taxon>
        <taxon>Embryophyta</taxon>
        <taxon>Tracheophyta</taxon>
        <taxon>Spermatophyta</taxon>
        <taxon>Magnoliopsida</taxon>
        <taxon>eudicotyledons</taxon>
        <taxon>Gunneridae</taxon>
        <taxon>Pentapetalae</taxon>
        <taxon>asterids</taxon>
        <taxon>lamiids</taxon>
        <taxon>Solanales</taxon>
        <taxon>Convolvulaceae</taxon>
        <taxon>Cuscuteae</taxon>
        <taxon>Cuscuta</taxon>
        <taxon>Cuscuta subgen. Cuscuta</taxon>
    </lineage>
</organism>
<evidence type="ECO:0000256" key="1">
    <source>
        <dbReference type="ARBA" id="ARBA00007447"/>
    </source>
</evidence>
<dbReference type="AlphaFoldDB" id="A0AAV0GMC4"/>
<gene>
    <name evidence="6" type="ORF">CEPIT_LOCUS44832</name>
</gene>
<dbReference type="InterPro" id="IPR032799">
    <property type="entry name" value="TAXi_C"/>
</dbReference>
<dbReference type="PANTHER" id="PTHR47967">
    <property type="entry name" value="OS07G0603500 PROTEIN-RELATED"/>
    <property type="match status" value="1"/>
</dbReference>
<protein>
    <recommendedName>
        <fullName evidence="5">Peptidase A1 domain-containing protein</fullName>
    </recommendedName>
</protein>
<dbReference type="EMBL" id="CAMAPF010001275">
    <property type="protein sequence ID" value="CAH9148860.1"/>
    <property type="molecule type" value="Genomic_DNA"/>
</dbReference>
<dbReference type="InterPro" id="IPR033121">
    <property type="entry name" value="PEPTIDASE_A1"/>
</dbReference>
<dbReference type="GO" id="GO:0004190">
    <property type="term" value="F:aspartic-type endopeptidase activity"/>
    <property type="evidence" value="ECO:0007669"/>
    <property type="project" value="InterPro"/>
</dbReference>
<evidence type="ECO:0000256" key="4">
    <source>
        <dbReference type="SAM" id="SignalP"/>
    </source>
</evidence>
<keyword evidence="2" id="KW-0645">Protease</keyword>
<evidence type="ECO:0000259" key="5">
    <source>
        <dbReference type="PROSITE" id="PS51767"/>
    </source>
</evidence>
<dbReference type="Pfam" id="PF14541">
    <property type="entry name" value="TAXi_C"/>
    <property type="match status" value="1"/>
</dbReference>
<comment type="caution">
    <text evidence="6">The sequence shown here is derived from an EMBL/GenBank/DDBJ whole genome shotgun (WGS) entry which is preliminary data.</text>
</comment>
<dbReference type="Proteomes" id="UP001152523">
    <property type="component" value="Unassembled WGS sequence"/>
</dbReference>
<accession>A0AAV0GMC4</accession>
<reference evidence="6" key="1">
    <citation type="submission" date="2022-07" db="EMBL/GenBank/DDBJ databases">
        <authorList>
            <person name="Macas J."/>
            <person name="Novak P."/>
            <person name="Neumann P."/>
        </authorList>
    </citation>
    <scope>NUCLEOTIDE SEQUENCE</scope>
</reference>
<evidence type="ECO:0000313" key="7">
    <source>
        <dbReference type="Proteomes" id="UP001152523"/>
    </source>
</evidence>
<feature type="signal peptide" evidence="4">
    <location>
        <begin position="1"/>
        <end position="24"/>
    </location>
</feature>
<keyword evidence="3" id="KW-0378">Hydrolase</keyword>
<dbReference type="InterPro" id="IPR001969">
    <property type="entry name" value="Aspartic_peptidase_AS"/>
</dbReference>
<comment type="similarity">
    <text evidence="1">Belongs to the peptidase A1 family.</text>
</comment>
<dbReference type="PROSITE" id="PS00141">
    <property type="entry name" value="ASP_PROTEASE"/>
    <property type="match status" value="1"/>
</dbReference>
<dbReference type="InterPro" id="IPR051708">
    <property type="entry name" value="Plant_Aspart_Prot_A1"/>
</dbReference>
<feature type="chain" id="PRO_5043572339" description="Peptidase A1 domain-containing protein" evidence="4">
    <location>
        <begin position="25"/>
        <end position="526"/>
    </location>
</feature>
<evidence type="ECO:0000256" key="2">
    <source>
        <dbReference type="ARBA" id="ARBA00022670"/>
    </source>
</evidence>
<dbReference type="PANTHER" id="PTHR47967:SF60">
    <property type="entry name" value="PROTEIN ASPARTIC PROTEASE IN GUARD CELL 1-LIKE"/>
    <property type="match status" value="1"/>
</dbReference>
<evidence type="ECO:0000256" key="3">
    <source>
        <dbReference type="ARBA" id="ARBA00022801"/>
    </source>
</evidence>
<sequence length="526" mass="56653">MGVGRKRMVRLQLMMLLAFQLVSASFFMTSSAAAGVQFQTMKVIPLAATQQPRPQTQRPAAIPSDATEDPATAAIELDFLNIHVDTLTPAELNDLDHEALFHKRMKSDAARARALSMQAKRAAAAGGGGSAITGDAVSGASLGILNYFTSVWVGTPSPQKASLILDTGSDLIWMQCRPCKNCYKQKDPIFNPVQSRSYADLGCDDPSCQLLIPDGASTGCATQHSQRSNIKTTTSRQTNSTVKVCPYRYRYGDGSTTFGHLFKDTLMLGGSKVNISLGCGVNNTGLFGGTAGLLGLGRGKYSFPGQLAAAGGRYLTYSQKFSVCLPSDSRLKSTIVFGDSEEVKPSKNATSTPLLKNPFMDTFYYLQLEGISVAGERVPGVESSLFKLNATGDGGLIIDSGTVLTRLNPIAYNRMRDAFRNAARNLTLLTPSKGDLFDTCYSLAGFKEDDTLEVPTVTMHFKGADVALDGLNYMIGMNVNGTAAICFAFLPSDDSFNIFGNMQHLNFRVTYDVQNSKVVFDPDRCS</sequence>
<dbReference type="SUPFAM" id="SSF50630">
    <property type="entry name" value="Acid proteases"/>
    <property type="match status" value="1"/>
</dbReference>
<dbReference type="InterPro" id="IPR032861">
    <property type="entry name" value="TAXi_N"/>
</dbReference>
<dbReference type="PROSITE" id="PS51767">
    <property type="entry name" value="PEPTIDASE_A1"/>
    <property type="match status" value="1"/>
</dbReference>
<name>A0AAV0GMC4_9ASTE</name>
<proteinExistence type="inferred from homology"/>